<dbReference type="GO" id="GO:0008758">
    <property type="term" value="F:UDP-2,3-diacylglucosamine hydrolase activity"/>
    <property type="evidence" value="ECO:0007669"/>
    <property type="project" value="TreeGrafter"/>
</dbReference>
<dbReference type="SUPFAM" id="SSF56300">
    <property type="entry name" value="Metallo-dependent phosphatases"/>
    <property type="match status" value="1"/>
</dbReference>
<sequence length="345" mass="37818">MPPMSRALRWVWRLFTLGLVLALAVSLWDYQDRWHTPGFWLRNLVMLWLYWAPRLAGPFLLIGLVGVAVSGRGFLRWKAGVAALLVMVGLWSSLVEPGLSRVRQTTITGLPPGAQPVRLAVIADIHWGLFFRDHQLERLVRQLNALEVDAVLVAGDWTHEPPLDLKTGLAPLAGIRHPVFGVLGNHDVEAPGPDLTEPLREALQTHGVQLLEGRRVAWKGWELVGLDDGWGGRPEAQIRAFWPEASGSATAPGNRLVVTHQPDTVALLPPGAAHLSVAGHTHGGQIWIPGLTPWVLRNTNTRQPWWNGLYDTPAGPLLVTPGIGTIGLPARLAVMPTIELVELKP</sequence>
<comment type="caution">
    <text evidence="5">The sequence shown here is derived from an EMBL/GenBank/DDBJ whole genome shotgun (WGS) entry which is preliminary data.</text>
</comment>
<keyword evidence="1" id="KW-0479">Metal-binding</keyword>
<protein>
    <recommendedName>
        <fullName evidence="4">Calcineurin-like phosphoesterase domain-containing protein</fullName>
    </recommendedName>
</protein>
<dbReference type="GO" id="GO:0016020">
    <property type="term" value="C:membrane"/>
    <property type="evidence" value="ECO:0007669"/>
    <property type="project" value="GOC"/>
</dbReference>
<dbReference type="GO" id="GO:0046872">
    <property type="term" value="F:metal ion binding"/>
    <property type="evidence" value="ECO:0007669"/>
    <property type="project" value="UniProtKB-KW"/>
</dbReference>
<keyword evidence="6" id="KW-1185">Reference proteome</keyword>
<dbReference type="EMBL" id="VYGV01000012">
    <property type="protein sequence ID" value="NWF46273.1"/>
    <property type="molecule type" value="Genomic_DNA"/>
</dbReference>
<dbReference type="AlphaFoldDB" id="A0A7Y8KYM6"/>
<dbReference type="InterPro" id="IPR029052">
    <property type="entry name" value="Metallo-depent_PP-like"/>
</dbReference>
<dbReference type="InterPro" id="IPR051158">
    <property type="entry name" value="Metallophosphoesterase_sf"/>
</dbReference>
<name>A0A7Y8KYM6_9BURK</name>
<dbReference type="InterPro" id="IPR004843">
    <property type="entry name" value="Calcineurin-like_PHP"/>
</dbReference>
<accession>A0A7Y8KYM6</accession>
<dbReference type="PANTHER" id="PTHR31302">
    <property type="entry name" value="TRANSMEMBRANE PROTEIN WITH METALLOPHOSPHOESTERASE DOMAIN-RELATED"/>
    <property type="match status" value="1"/>
</dbReference>
<proteinExistence type="predicted"/>
<keyword evidence="2" id="KW-0378">Hydrolase</keyword>
<dbReference type="GO" id="GO:0009245">
    <property type="term" value="P:lipid A biosynthetic process"/>
    <property type="evidence" value="ECO:0007669"/>
    <property type="project" value="TreeGrafter"/>
</dbReference>
<evidence type="ECO:0000313" key="6">
    <source>
        <dbReference type="Proteomes" id="UP000545507"/>
    </source>
</evidence>
<feature type="transmembrane region" description="Helical" evidence="3">
    <location>
        <begin position="48"/>
        <end position="68"/>
    </location>
</feature>
<evidence type="ECO:0000313" key="5">
    <source>
        <dbReference type="EMBL" id="NWF46273.1"/>
    </source>
</evidence>
<evidence type="ECO:0000256" key="3">
    <source>
        <dbReference type="SAM" id="Phobius"/>
    </source>
</evidence>
<feature type="transmembrane region" description="Helical" evidence="3">
    <location>
        <begin position="7"/>
        <end position="28"/>
    </location>
</feature>
<keyword evidence="3" id="KW-0472">Membrane</keyword>
<gene>
    <name evidence="5" type="ORF">F3K02_13580</name>
</gene>
<evidence type="ECO:0000259" key="4">
    <source>
        <dbReference type="Pfam" id="PF00149"/>
    </source>
</evidence>
<evidence type="ECO:0000256" key="1">
    <source>
        <dbReference type="ARBA" id="ARBA00022723"/>
    </source>
</evidence>
<keyword evidence="3" id="KW-1133">Transmembrane helix</keyword>
<dbReference type="Proteomes" id="UP000545507">
    <property type="component" value="Unassembled WGS sequence"/>
</dbReference>
<keyword evidence="3" id="KW-0812">Transmembrane</keyword>
<organism evidence="5 6">
    <name type="scientific">Hydrogenophaga aromaticivorans</name>
    <dbReference type="NCBI Taxonomy" id="2610898"/>
    <lineage>
        <taxon>Bacteria</taxon>
        <taxon>Pseudomonadati</taxon>
        <taxon>Pseudomonadota</taxon>
        <taxon>Betaproteobacteria</taxon>
        <taxon>Burkholderiales</taxon>
        <taxon>Comamonadaceae</taxon>
        <taxon>Hydrogenophaga</taxon>
    </lineage>
</organism>
<dbReference type="PANTHER" id="PTHR31302:SF31">
    <property type="entry name" value="PHOSPHODIESTERASE YAEI"/>
    <property type="match status" value="1"/>
</dbReference>
<evidence type="ECO:0000256" key="2">
    <source>
        <dbReference type="ARBA" id="ARBA00022801"/>
    </source>
</evidence>
<feature type="transmembrane region" description="Helical" evidence="3">
    <location>
        <begin position="75"/>
        <end position="94"/>
    </location>
</feature>
<dbReference type="Pfam" id="PF00149">
    <property type="entry name" value="Metallophos"/>
    <property type="match status" value="1"/>
</dbReference>
<reference evidence="5 6" key="1">
    <citation type="submission" date="2019-09" db="EMBL/GenBank/DDBJ databases">
        <title>Hydrogenophaga aromatica sp. nov., isolated from a para-xylene-degrading enrichment culture.</title>
        <authorList>
            <person name="Tancsics A."/>
            <person name="Banerjee S."/>
        </authorList>
    </citation>
    <scope>NUCLEOTIDE SEQUENCE [LARGE SCALE GENOMIC DNA]</scope>
    <source>
        <strain evidence="5 6">D2P1</strain>
    </source>
</reference>
<feature type="domain" description="Calcineurin-like phosphoesterase" evidence="4">
    <location>
        <begin position="118"/>
        <end position="283"/>
    </location>
</feature>
<dbReference type="Gene3D" id="3.60.21.10">
    <property type="match status" value="1"/>
</dbReference>